<evidence type="ECO:0000313" key="3">
    <source>
        <dbReference type="EMBL" id="SMO92488.1"/>
    </source>
</evidence>
<dbReference type="AlphaFoldDB" id="A0A521F8J4"/>
<keyword evidence="2" id="KW-1133">Transmembrane helix</keyword>
<keyword evidence="1" id="KW-0175">Coiled coil</keyword>
<evidence type="ECO:0000256" key="1">
    <source>
        <dbReference type="SAM" id="Coils"/>
    </source>
</evidence>
<name>A0A521F8J4_9BACT</name>
<keyword evidence="4" id="KW-1185">Reference proteome</keyword>
<organism evidence="3 4">
    <name type="scientific">Fodinibius sediminis</name>
    <dbReference type="NCBI Taxonomy" id="1214077"/>
    <lineage>
        <taxon>Bacteria</taxon>
        <taxon>Pseudomonadati</taxon>
        <taxon>Balneolota</taxon>
        <taxon>Balneolia</taxon>
        <taxon>Balneolales</taxon>
        <taxon>Balneolaceae</taxon>
        <taxon>Fodinibius</taxon>
    </lineage>
</organism>
<accession>A0A521F8J4</accession>
<protein>
    <submittedName>
        <fullName evidence="3">Uncharacterized protein</fullName>
    </submittedName>
</protein>
<keyword evidence="2" id="KW-0472">Membrane</keyword>
<gene>
    <name evidence="3" type="ORF">SAMN06265218_1266</name>
</gene>
<dbReference type="EMBL" id="FXTH01000026">
    <property type="protein sequence ID" value="SMO92488.1"/>
    <property type="molecule type" value="Genomic_DNA"/>
</dbReference>
<evidence type="ECO:0000313" key="4">
    <source>
        <dbReference type="Proteomes" id="UP000317593"/>
    </source>
</evidence>
<keyword evidence="2" id="KW-0812">Transmembrane</keyword>
<dbReference type="RefSeq" id="WP_142715994.1">
    <property type="nucleotide sequence ID" value="NZ_FXTH01000026.1"/>
</dbReference>
<dbReference type="Proteomes" id="UP000317593">
    <property type="component" value="Unassembled WGS sequence"/>
</dbReference>
<evidence type="ECO:0000256" key="2">
    <source>
        <dbReference type="SAM" id="Phobius"/>
    </source>
</evidence>
<feature type="coiled-coil region" evidence="1">
    <location>
        <begin position="23"/>
        <end position="82"/>
    </location>
</feature>
<feature type="transmembrane region" description="Helical" evidence="2">
    <location>
        <begin position="384"/>
        <end position="405"/>
    </location>
</feature>
<feature type="transmembrane region" description="Helical" evidence="2">
    <location>
        <begin position="417"/>
        <end position="436"/>
    </location>
</feature>
<proteinExistence type="predicted"/>
<reference evidence="3 4" key="1">
    <citation type="submission" date="2017-05" db="EMBL/GenBank/DDBJ databases">
        <authorList>
            <person name="Varghese N."/>
            <person name="Submissions S."/>
        </authorList>
    </citation>
    <scope>NUCLEOTIDE SEQUENCE [LARGE SCALE GENOMIC DNA]</scope>
    <source>
        <strain evidence="3 4">DSM 21194</strain>
    </source>
</reference>
<sequence>MGRDDSFFEKNKGKIGIAGLAVNALQNQQIAKRQKALAQLQAKTAQLQKEENNLKKKELKLLKKEQEVLKEESKRKEELTGELLDITPKLFQLLEKLQNSDYQSEFQRGKDLYEANCVLAYIDSRKDVIKDINFHDYLLKLDNKLTSSIQKFQKGYDVFVSYLEDMELFIDENRVTISTIGKLIINYKKGDKYDFDKLEKGLKKIRDESSRRELLLEELQHYHSVLFEDNLFTNTQYVTLPLSKRQSETVIYFLENISDKKFFEEEILFQIETLKANYKIEELAQKLEGKKIDEYTGDYAPLNFPEIRSILEKAEPYSIKAEFVDRIEKILKRYKGHIRRRLSGSPVQNKTDIEVLKYVRSITNIDSGQDLSTKIEDVENTTDLYYLLMFAVSAVPIILIIIAGFLADSGNNVNHLLTWGTLIEIVLLILFISVSFDKSDATKDIRESYEEKVNNYFKSTTKLLSNMKS</sequence>